<dbReference type="RefSeq" id="WP_106363662.1">
    <property type="nucleotide sequence ID" value="NZ_PVTJ01000003.1"/>
</dbReference>
<reference evidence="1 2" key="1">
    <citation type="submission" date="2018-03" db="EMBL/GenBank/DDBJ databases">
        <title>Genomic Encyclopedia of Type Strains, Phase III (KMG-III): the genomes of soil and plant-associated and newly described type strains.</title>
        <authorList>
            <person name="Whitman W."/>
        </authorList>
    </citation>
    <scope>NUCLEOTIDE SEQUENCE [LARGE SCALE GENOMIC DNA]</scope>
    <source>
        <strain evidence="1 2">CGMCC 4.7067</strain>
    </source>
</reference>
<dbReference type="Pfam" id="PF14435">
    <property type="entry name" value="SUKH-4"/>
    <property type="match status" value="1"/>
</dbReference>
<proteinExistence type="predicted"/>
<keyword evidence="2" id="KW-1185">Reference proteome</keyword>
<organism evidence="1 2">
    <name type="scientific">Glycomyces artemisiae</name>
    <dbReference type="NCBI Taxonomy" id="1076443"/>
    <lineage>
        <taxon>Bacteria</taxon>
        <taxon>Bacillati</taxon>
        <taxon>Actinomycetota</taxon>
        <taxon>Actinomycetes</taxon>
        <taxon>Glycomycetales</taxon>
        <taxon>Glycomycetaceae</taxon>
        <taxon>Glycomyces</taxon>
    </lineage>
</organism>
<dbReference type="OrthoDB" id="4217933at2"/>
<protein>
    <submittedName>
        <fullName evidence="1">SUKH-4 immunity protein of toxin-antitoxin system</fullName>
    </submittedName>
</protein>
<evidence type="ECO:0000313" key="1">
    <source>
        <dbReference type="EMBL" id="PRY59751.1"/>
    </source>
</evidence>
<comment type="caution">
    <text evidence="1">The sequence shown here is derived from an EMBL/GenBank/DDBJ whole genome shotgun (WGS) entry which is preliminary data.</text>
</comment>
<evidence type="ECO:0000313" key="2">
    <source>
        <dbReference type="Proteomes" id="UP000238176"/>
    </source>
</evidence>
<dbReference type="Proteomes" id="UP000238176">
    <property type="component" value="Unassembled WGS sequence"/>
</dbReference>
<dbReference type="InterPro" id="IPR025851">
    <property type="entry name" value="SUKH-4"/>
</dbReference>
<gene>
    <name evidence="1" type="ORF">B0I28_103225</name>
</gene>
<name>A0A2T0UPA5_9ACTN</name>
<accession>A0A2T0UPA5</accession>
<dbReference type="AlphaFoldDB" id="A0A2T0UPA5"/>
<dbReference type="EMBL" id="PVTJ01000003">
    <property type="protein sequence ID" value="PRY59751.1"/>
    <property type="molecule type" value="Genomic_DNA"/>
</dbReference>
<sequence>MRDQREYVRVWGADNVVRFPRSRWMREFAAPAASYPDTDLIPVNMSAVFTSFLTGRFGLFDDMDLRRGSGGTMQVVVVGAAPADPEATLFCFDTATGRIVMLGVKDGTLELVNASFKALSEFLFRFAQFVDEDTGRAGRARRAAVLRSKLSRVDPDAFADPGSWWSATFTQLEYRTH</sequence>